<dbReference type="Gene3D" id="2.60.120.200">
    <property type="match status" value="1"/>
</dbReference>
<dbReference type="PROSITE" id="PS50022">
    <property type="entry name" value="FA58C_3"/>
    <property type="match status" value="1"/>
</dbReference>
<keyword evidence="3" id="KW-1015">Disulfide bond</keyword>
<dbReference type="PROSITE" id="PS50070">
    <property type="entry name" value="KRINGLE_2"/>
    <property type="match status" value="1"/>
</dbReference>
<feature type="domain" description="Kringle" evidence="6">
    <location>
        <begin position="1400"/>
        <end position="1482"/>
    </location>
</feature>
<dbReference type="Pfam" id="PF00051">
    <property type="entry name" value="Kringle"/>
    <property type="match status" value="1"/>
</dbReference>
<dbReference type="PRINTS" id="PR00018">
    <property type="entry name" value="KRINGLE"/>
</dbReference>
<dbReference type="Pfam" id="PF13015">
    <property type="entry name" value="PRKCSH_1"/>
    <property type="match status" value="1"/>
</dbReference>
<evidence type="ECO:0000313" key="8">
    <source>
        <dbReference type="EMBL" id="EJK58884.1"/>
    </source>
</evidence>
<organism evidence="8 9">
    <name type="scientific">Thalassiosira oceanica</name>
    <name type="common">Marine diatom</name>
    <dbReference type="NCBI Taxonomy" id="159749"/>
    <lineage>
        <taxon>Eukaryota</taxon>
        <taxon>Sar</taxon>
        <taxon>Stramenopiles</taxon>
        <taxon>Ochrophyta</taxon>
        <taxon>Bacillariophyta</taxon>
        <taxon>Coscinodiscophyceae</taxon>
        <taxon>Thalassiosirophycidae</taxon>
        <taxon>Thalassiosirales</taxon>
        <taxon>Thalassiosiraceae</taxon>
        <taxon>Thalassiosira</taxon>
    </lineage>
</organism>
<keyword evidence="2" id="KW-0732">Signal</keyword>
<dbReference type="SUPFAM" id="SSF50911">
    <property type="entry name" value="Mannose 6-phosphate receptor domain"/>
    <property type="match status" value="1"/>
</dbReference>
<dbReference type="SMART" id="SM00130">
    <property type="entry name" value="KR"/>
    <property type="match status" value="1"/>
</dbReference>
<name>K0S248_THAOC</name>
<dbReference type="InterPro" id="IPR013517">
    <property type="entry name" value="FG-GAP"/>
</dbReference>
<feature type="compositionally biased region" description="Basic and acidic residues" evidence="4">
    <location>
        <begin position="1926"/>
        <end position="1943"/>
    </location>
</feature>
<dbReference type="Gene3D" id="2.70.130.10">
    <property type="entry name" value="Mannose-6-phosphate receptor binding domain"/>
    <property type="match status" value="1"/>
</dbReference>
<keyword evidence="9" id="KW-1185">Reference proteome</keyword>
<evidence type="ECO:0000256" key="4">
    <source>
        <dbReference type="SAM" id="MobiDB-lite"/>
    </source>
</evidence>
<dbReference type="PROSITE" id="PS51914">
    <property type="entry name" value="MRH"/>
    <property type="match status" value="1"/>
</dbReference>
<evidence type="ECO:0000313" key="9">
    <source>
        <dbReference type="Proteomes" id="UP000266841"/>
    </source>
</evidence>
<evidence type="ECO:0000259" key="6">
    <source>
        <dbReference type="PROSITE" id="PS50070"/>
    </source>
</evidence>
<feature type="domain" description="MRH" evidence="7">
    <location>
        <begin position="1666"/>
        <end position="1771"/>
    </location>
</feature>
<feature type="non-terminal residue" evidence="8">
    <location>
        <position position="1"/>
    </location>
</feature>
<gene>
    <name evidence="8" type="ORF">THAOC_20957</name>
</gene>
<dbReference type="Pfam" id="PF14312">
    <property type="entry name" value="FG-GAP_2"/>
    <property type="match status" value="1"/>
</dbReference>
<dbReference type="InterPro" id="IPR010869">
    <property type="entry name" value="DUF1501"/>
</dbReference>
<feature type="region of interest" description="Disordered" evidence="4">
    <location>
        <begin position="1917"/>
        <end position="1955"/>
    </location>
</feature>
<dbReference type="InterPro" id="IPR013806">
    <property type="entry name" value="Kringle-like"/>
</dbReference>
<dbReference type="InterPro" id="IPR009011">
    <property type="entry name" value="Man6P_isomerase_rcpt-bd_dom_sf"/>
</dbReference>
<dbReference type="InterPro" id="IPR038178">
    <property type="entry name" value="Kringle_sf"/>
</dbReference>
<dbReference type="PANTHER" id="PTHR43737">
    <property type="entry name" value="BLL7424 PROTEIN"/>
    <property type="match status" value="1"/>
</dbReference>
<feature type="compositionally biased region" description="Polar residues" evidence="4">
    <location>
        <begin position="1060"/>
        <end position="1077"/>
    </location>
</feature>
<protein>
    <submittedName>
        <fullName evidence="8">Uncharacterized protein</fullName>
    </submittedName>
</protein>
<dbReference type="InterPro" id="IPR036607">
    <property type="entry name" value="PRKCSH"/>
</dbReference>
<dbReference type="SUPFAM" id="SSF57440">
    <property type="entry name" value="Kringle-like"/>
    <property type="match status" value="1"/>
</dbReference>
<evidence type="ECO:0000259" key="7">
    <source>
        <dbReference type="PROSITE" id="PS51914"/>
    </source>
</evidence>
<dbReference type="EMBL" id="AGNL01024045">
    <property type="protein sequence ID" value="EJK58884.1"/>
    <property type="molecule type" value="Genomic_DNA"/>
</dbReference>
<dbReference type="Gene3D" id="2.40.20.10">
    <property type="entry name" value="Plasminogen Kringle 4"/>
    <property type="match status" value="1"/>
</dbReference>
<proteinExistence type="predicted"/>
<evidence type="ECO:0000256" key="3">
    <source>
        <dbReference type="ARBA" id="ARBA00023157"/>
    </source>
</evidence>
<dbReference type="Gene3D" id="2.60.120.260">
    <property type="entry name" value="Galactose-binding domain-like"/>
    <property type="match status" value="1"/>
</dbReference>
<dbReference type="SUPFAM" id="SSF49785">
    <property type="entry name" value="Galactose-binding domain-like"/>
    <property type="match status" value="1"/>
</dbReference>
<reference evidence="8 9" key="1">
    <citation type="journal article" date="2012" name="Genome Biol.">
        <title>Genome and low-iron response of an oceanic diatom adapted to chronic iron limitation.</title>
        <authorList>
            <person name="Lommer M."/>
            <person name="Specht M."/>
            <person name="Roy A.S."/>
            <person name="Kraemer L."/>
            <person name="Andreson R."/>
            <person name="Gutowska M.A."/>
            <person name="Wolf J."/>
            <person name="Bergner S.V."/>
            <person name="Schilhabel M.B."/>
            <person name="Klostermeier U.C."/>
            <person name="Beiko R.G."/>
            <person name="Rosenstiel P."/>
            <person name="Hippler M."/>
            <person name="Laroche J."/>
        </authorList>
    </citation>
    <scope>NUCLEOTIDE SEQUENCE [LARGE SCALE GENOMIC DNA]</scope>
    <source>
        <strain evidence="8 9">CCMP1005</strain>
    </source>
</reference>
<evidence type="ECO:0000256" key="2">
    <source>
        <dbReference type="ARBA" id="ARBA00022729"/>
    </source>
</evidence>
<dbReference type="InterPro" id="IPR000001">
    <property type="entry name" value="Kringle"/>
</dbReference>
<dbReference type="Pfam" id="PF22633">
    <property type="entry name" value="F5_F8_type_C_2"/>
    <property type="match status" value="1"/>
</dbReference>
<keyword evidence="1" id="KW-0420">Kringle</keyword>
<dbReference type="Pfam" id="PF08811">
    <property type="entry name" value="DUF1800"/>
    <property type="match status" value="1"/>
</dbReference>
<feature type="domain" description="F5/8 type C" evidence="5">
    <location>
        <begin position="1763"/>
        <end position="1909"/>
    </location>
</feature>
<dbReference type="Pfam" id="PF07394">
    <property type="entry name" value="DUF1501"/>
    <property type="match status" value="1"/>
</dbReference>
<feature type="region of interest" description="Disordered" evidence="4">
    <location>
        <begin position="1021"/>
        <end position="1092"/>
    </location>
</feature>
<feature type="compositionally biased region" description="Polar residues" evidence="4">
    <location>
        <begin position="1021"/>
        <end position="1039"/>
    </location>
</feature>
<dbReference type="InterPro" id="IPR044865">
    <property type="entry name" value="MRH_dom"/>
</dbReference>
<dbReference type="OrthoDB" id="411021at2759"/>
<dbReference type="InterPro" id="IPR014917">
    <property type="entry name" value="DUF1800"/>
</dbReference>
<dbReference type="InterPro" id="IPR008979">
    <property type="entry name" value="Galactose-bd-like_sf"/>
</dbReference>
<comment type="caution">
    <text evidence="8">The sequence shown here is derived from an EMBL/GenBank/DDBJ whole genome shotgun (WGS) entry which is preliminary data.</text>
</comment>
<accession>K0S248</accession>
<sequence>LCAVTISEGYVFDTTPSRRDVLSTLKIGAYEPGILIESNYTLVDSSSEDVEVWIASQETGVASTDTIFKVTDDFGQHAYFKNMKSDITLGNIYTLRNIPTFMNLVKVELRDAYYEVDALLTSLIQYPSTAPFVAKKLIQYHGVSNPSPGYVYRVSRAFKSGLFRKDDTTFGDGTYGNLKAVAAAIALDPEATVPVVDEDPMYGNVREPILKLIHFMRSLSFKRRPNIRFSHGLFEDMRFKIGQIVFDPPDQFSFFATDYAPPGLFASTENVSPEAELLSMNALVGFTNGIFSLVNYGLANADGGFSTLLSKQFEYGDYSSSVGYLAYDHGAAETASQKVEDLSTLLTAGRLSRENKQVLVNSYTHFKHIHGQNFADGVLLKLMASSPEFHTSNILHKTGAPRSVTPPTKPSRRPYKAIVYINLGGGVDSFNILTPHSNGKKCALYDEYFEARGAQPNTVDEHIRVGIGLKKTDMLAIDGTSQNIENCDMFGVNKMLKAYKDIFDEGKGLFFANSEFHSFNVLLSVSFTNNYIVGHLHKPVTREDWETETRTDLFSHHTMKHESFAVDAFREGEGPGVLGRFLDVLEQHGTSVAATAIGSRAVILDGNPDTGRLADNMAVQSVPRLFDRNFLAPTEQHWVPGEKGFPTWIEIVKDDMRGYLEDLHAETDKLSGVFGDLFSRAFIDNWNKTDELSVLMRKDVLMTNFTAPPQFNVGGIISQLRQVANLIALRNERREGINRDVFFVEMGGFDSHFKVKTVLENKFPSLNRAVELFWEEIKAQGIAHSVVVIQGSEFGRTITPNSNAGSDHAWGGNYFMFGGDVKGGEILGEYPRSFGEADPTNIGRGRLLPTTSWDAMFYGLAQWFGISKSSDLEYAVPNSNNFGCNLFTDYNMFWTGIHTIEGCGGAKESTNVTFQIPEIRTLTGEEQKQVCKLALKTASNQFSIDVEKTRCYVAEQAISEAVEDDGSGRRLKTGMYDVSSMAVLNFDYTIPPNVVNVEEVKALAKAASATASDFVVVGATPQSEAPSTTPSHMPSLSTLPSFAPSISAAPSDIPSERPSESPSVTTQPSYSPSLSNKPSDRPSYVPSLTIMPSKASDPPSFSIVPSLTQVPTGRPTFRDEFGSPFLSADVGSVAIPGNSQQLDVGLYSVQGSGLDIWNTFDQFHYMYVETSGDATFTVLIESFDSEEPWSKTGIMFREDMSPNGAHYSMFTTGSNGIANNYRSCKGCTTVHVQTSYYKPDPKVWFRIAKSGDVYTSYYKPAGSSYWYQFGARLSIPRIDAIGGSFMVGIAVSAHSNTTVAEVQVGNAFLQRSCLSTENVMQCSQASNCEAGTVTGSCYKLGERPDWESSPSTASIFDSTSNIATFGCDQEYGSYANNLVDGTTYNFVCNKREPADYDNRYCGTGNQADYRGTIAETESGKTCQRWDSQSPHSHTHTTILYPDDGLEENFCRFPGTHRGTGGRAWCYTTDPGTVWEYCNVPDCVNDSSVIIQPTHGRMSMAKYLRVYANRQCGEDCDPLSYTLEGRKNLIREPSSKSGQSMEGDGLVNHHLVPSDGAAGQVADFDGDFMILGAPQDDSAYIFELVDGAWQEVALLQPSSSSIGNAFGCSVAISGNTAVVGTCAVDESWGDIPAYFAQGEAFVFSQSNHTWIEEAKLGYSTPLRPTQTLCYEKLDDLYRYEVCIGDGGNSSQTYLSSNPNVVYSLGIYAGSIGWGTGLVTVSFIGGEDEGCGEVKRQATANITCGDITQIIRVTEPSMCAYLVEMKAPHACLTGTAPVLIADAVASSTQHKNGDYDHWAANKLIDGDWDTRWTSEYSQTNSVTIILDLGETKSLASIELWWEAAYASDYSIAVGDDSSTWQTAATMEGGVGGTDILSLNGSSGRYTRIHIDRSDLDPWGHYSIYEIFVHHFPAPSQSPTLMPSVSVGRAEHNKQTERDVVPELKPVRGAHHSAYDSS</sequence>
<feature type="compositionally biased region" description="Low complexity" evidence="4">
    <location>
        <begin position="1040"/>
        <end position="1053"/>
    </location>
</feature>
<dbReference type="InterPro" id="IPR000421">
    <property type="entry name" value="FA58C"/>
</dbReference>
<dbReference type="PANTHER" id="PTHR43737:SF1">
    <property type="entry name" value="DUF1501 DOMAIN-CONTAINING PROTEIN"/>
    <property type="match status" value="1"/>
</dbReference>
<evidence type="ECO:0000256" key="1">
    <source>
        <dbReference type="ARBA" id="ARBA00022572"/>
    </source>
</evidence>
<dbReference type="CDD" id="cd00108">
    <property type="entry name" value="KR"/>
    <property type="match status" value="1"/>
</dbReference>
<dbReference type="Proteomes" id="UP000266841">
    <property type="component" value="Unassembled WGS sequence"/>
</dbReference>
<evidence type="ECO:0000259" key="5">
    <source>
        <dbReference type="PROSITE" id="PS50022"/>
    </source>
</evidence>